<dbReference type="InterPro" id="IPR036390">
    <property type="entry name" value="WH_DNA-bd_sf"/>
</dbReference>
<dbReference type="AlphaFoldDB" id="A0A2T6KH92"/>
<evidence type="ECO:0000256" key="2">
    <source>
        <dbReference type="ARBA" id="ARBA00006474"/>
    </source>
</evidence>
<evidence type="ECO:0000256" key="11">
    <source>
        <dbReference type="ARBA" id="ARBA00023125"/>
    </source>
</evidence>
<dbReference type="PANTHER" id="PTHR22683:SF41">
    <property type="entry name" value="DNA TRANSLOCASE FTSK"/>
    <property type="match status" value="1"/>
</dbReference>
<evidence type="ECO:0000256" key="9">
    <source>
        <dbReference type="ARBA" id="ARBA00022840"/>
    </source>
</evidence>
<organism evidence="20 21">
    <name type="scientific">Yoonia sediminilitoris</name>
    <dbReference type="NCBI Taxonomy" id="1286148"/>
    <lineage>
        <taxon>Bacteria</taxon>
        <taxon>Pseudomonadati</taxon>
        <taxon>Pseudomonadota</taxon>
        <taxon>Alphaproteobacteria</taxon>
        <taxon>Rhodobacterales</taxon>
        <taxon>Paracoccaceae</taxon>
        <taxon>Yoonia</taxon>
    </lineage>
</organism>
<dbReference type="InterPro" id="IPR002543">
    <property type="entry name" value="FtsK_dom"/>
</dbReference>
<evidence type="ECO:0000256" key="6">
    <source>
        <dbReference type="ARBA" id="ARBA00022692"/>
    </source>
</evidence>
<feature type="transmembrane region" description="Helical" evidence="18">
    <location>
        <begin position="193"/>
        <end position="213"/>
    </location>
</feature>
<dbReference type="GO" id="GO:0051301">
    <property type="term" value="P:cell division"/>
    <property type="evidence" value="ECO:0007669"/>
    <property type="project" value="UniProtKB-KW"/>
</dbReference>
<dbReference type="InterPro" id="IPR041027">
    <property type="entry name" value="FtsK_alpha"/>
</dbReference>
<evidence type="ECO:0000313" key="20">
    <source>
        <dbReference type="EMBL" id="PUB14831.1"/>
    </source>
</evidence>
<dbReference type="SMART" id="SM00843">
    <property type="entry name" value="Ftsk_gamma"/>
    <property type="match status" value="1"/>
</dbReference>
<feature type="domain" description="FtsK" evidence="19">
    <location>
        <begin position="600"/>
        <end position="819"/>
    </location>
</feature>
<dbReference type="OrthoDB" id="9807790at2"/>
<keyword evidence="5" id="KW-0132">Cell division</keyword>
<feature type="transmembrane region" description="Helical" evidence="18">
    <location>
        <begin position="167"/>
        <end position="187"/>
    </location>
</feature>
<feature type="transmembrane region" description="Helical" evidence="18">
    <location>
        <begin position="69"/>
        <end position="96"/>
    </location>
</feature>
<dbReference type="InterPro" id="IPR027417">
    <property type="entry name" value="P-loop_NTPase"/>
</dbReference>
<evidence type="ECO:0000313" key="21">
    <source>
        <dbReference type="Proteomes" id="UP000244523"/>
    </source>
</evidence>
<dbReference type="InterPro" id="IPR018541">
    <property type="entry name" value="Ftsk_gamma"/>
</dbReference>
<evidence type="ECO:0000256" key="8">
    <source>
        <dbReference type="ARBA" id="ARBA00022829"/>
    </source>
</evidence>
<evidence type="ECO:0000256" key="17">
    <source>
        <dbReference type="SAM" id="MobiDB-lite"/>
    </source>
</evidence>
<reference evidence="20 21" key="1">
    <citation type="submission" date="2018-04" db="EMBL/GenBank/DDBJ databases">
        <title>Genomic Encyclopedia of Archaeal and Bacterial Type Strains, Phase II (KMG-II): from individual species to whole genera.</title>
        <authorList>
            <person name="Goeker M."/>
        </authorList>
    </citation>
    <scope>NUCLEOTIDE SEQUENCE [LARGE SCALE GENOMIC DNA]</scope>
    <source>
        <strain evidence="20 21">DSM 29955</strain>
    </source>
</reference>
<sequence length="965" mass="104117">MASYQTRQRDPLLDSTTQAAIEKRGRELLGIALIVVGLLVAALVGSYSPDDPSWISATDAPVQNWLGHVGASIAAPLMMIIGLGIWVLPLVLLVWGGRFVLHYGQERAIGRLVFAPVAIILAAIYTATLTPGADWPVNFGLGGLFGDTVLGVILTIVPFGTSFGVKFLSLLSFLALIGCLAFVLGFTKPEVKATGRFLFLGTVLLYATLLKLVGRGAVLSAKATQGMTATLQKRRSRSHSDDFILDGPAEGSVQVPDYKARAAAVVRSQPVLQTQEPPLTARKMPPAPPLTATREVPQAAPAPAPTGFLSSLLKRNDPMPEPELVAPELAADAEPGNPDRVSARIADAIKNRSKPPSPTGVRIEPSLTAGRGPKPLVFGRESESDQQADPVLEDFDPMKDAPDSPRMAAPHSPIPAVNIPPAPSFAPEPRSVVQHPPRKPQQPSKQAKAEAQPALKFDDQYADYAHPPLGLLMNPIEIQRHHLSDEALEQNARMLESVLDDYGVRGDIVSVRPGPVVTMYELEPAPGLKASRVIGLSDDIARSMSALSARVSTVPGRSVIGIELPNENREKVVLREILSHRDFGDGNHKLPLALGKDIGGEPIIANLAKMPHLLIAGTTGSGKSVAINTMILSLLYKLTPEECRMIMIDPKMLELSVYDGIPHLLSPVVTDPKKAVVALKWVVGEMEERYRKMSKMGVRNIDGYNGRVKDALAKDEMFSRTVQTGFDDETGDPVFETEEFQPEILPYIVVIVDEMADLMMVAGKEIEACIQRLAQMARASGIHLIMATQRPSVDVITGTIKANFPTRISFQVTSKIDSRTILGEMGAEQLLGMGDMLYMAGGSKITRVHGPFVSDEEVEEIVNHLKGFGPPEYMSGVVEGPSDDQESSIDMVLGLGDGSDSENALYDTAVAIVIKDRKCSTSYIQRKLAIGYNKAARLVEQMEDEGVVSAANHVGKREILVPEQQ</sequence>
<dbReference type="CDD" id="cd01127">
    <property type="entry name" value="TrwB_TraG_TraD_VirD4"/>
    <property type="match status" value="1"/>
</dbReference>
<keyword evidence="9 16" id="KW-0067">ATP-binding</keyword>
<dbReference type="GO" id="GO:0005524">
    <property type="term" value="F:ATP binding"/>
    <property type="evidence" value="ECO:0007669"/>
    <property type="project" value="UniProtKB-UniRule"/>
</dbReference>
<keyword evidence="7 16" id="KW-0547">Nucleotide-binding</keyword>
<dbReference type="SUPFAM" id="SSF52540">
    <property type="entry name" value="P-loop containing nucleoside triphosphate hydrolases"/>
    <property type="match status" value="1"/>
</dbReference>
<evidence type="ECO:0000256" key="3">
    <source>
        <dbReference type="ARBA" id="ARBA00020887"/>
    </source>
</evidence>
<gene>
    <name evidence="20" type="ORF">C8N45_10552</name>
</gene>
<keyword evidence="12 18" id="KW-0472">Membrane</keyword>
<name>A0A2T6KH92_9RHOB</name>
<evidence type="ECO:0000259" key="19">
    <source>
        <dbReference type="PROSITE" id="PS50901"/>
    </source>
</evidence>
<feature type="transmembrane region" description="Helical" evidence="18">
    <location>
        <begin position="108"/>
        <end position="127"/>
    </location>
</feature>
<keyword evidence="11" id="KW-0238">DNA-binding</keyword>
<evidence type="ECO:0000256" key="16">
    <source>
        <dbReference type="PROSITE-ProRule" id="PRU00289"/>
    </source>
</evidence>
<evidence type="ECO:0000256" key="12">
    <source>
        <dbReference type="ARBA" id="ARBA00023136"/>
    </source>
</evidence>
<dbReference type="Gene3D" id="3.30.980.40">
    <property type="match status" value="1"/>
</dbReference>
<dbReference type="InterPro" id="IPR036388">
    <property type="entry name" value="WH-like_DNA-bd_sf"/>
</dbReference>
<dbReference type="Pfam" id="PF13491">
    <property type="entry name" value="FtsK_4TM"/>
    <property type="match status" value="1"/>
</dbReference>
<keyword evidence="8" id="KW-0159">Chromosome partition</keyword>
<comment type="caution">
    <text evidence="20">The sequence shown here is derived from an EMBL/GenBank/DDBJ whole genome shotgun (WGS) entry which is preliminary data.</text>
</comment>
<comment type="similarity">
    <text evidence="2">Belongs to the FtsK/SpoIIIE/SftA family.</text>
</comment>
<evidence type="ECO:0000256" key="10">
    <source>
        <dbReference type="ARBA" id="ARBA00022989"/>
    </source>
</evidence>
<evidence type="ECO:0000256" key="15">
    <source>
        <dbReference type="ARBA" id="ARBA00025923"/>
    </source>
</evidence>
<dbReference type="Pfam" id="PF01580">
    <property type="entry name" value="FtsK_SpoIIIE"/>
    <property type="match status" value="1"/>
</dbReference>
<comment type="subunit">
    <text evidence="15">Homohexamer. Forms a ring that surrounds DNA.</text>
</comment>
<dbReference type="GO" id="GO:0005886">
    <property type="term" value="C:plasma membrane"/>
    <property type="evidence" value="ECO:0007669"/>
    <property type="project" value="UniProtKB-SubCell"/>
</dbReference>
<dbReference type="Gene3D" id="3.40.50.300">
    <property type="entry name" value="P-loop containing nucleotide triphosphate hydrolases"/>
    <property type="match status" value="1"/>
</dbReference>
<evidence type="ECO:0000256" key="7">
    <source>
        <dbReference type="ARBA" id="ARBA00022741"/>
    </source>
</evidence>
<keyword evidence="4" id="KW-1003">Cell membrane</keyword>
<feature type="region of interest" description="Disordered" evidence="17">
    <location>
        <begin position="348"/>
        <end position="452"/>
    </location>
</feature>
<keyword evidence="21" id="KW-1185">Reference proteome</keyword>
<dbReference type="GO" id="GO:0007059">
    <property type="term" value="P:chromosome segregation"/>
    <property type="evidence" value="ECO:0007669"/>
    <property type="project" value="UniProtKB-KW"/>
</dbReference>
<feature type="region of interest" description="Disordered" evidence="17">
    <location>
        <begin position="273"/>
        <end position="322"/>
    </location>
</feature>
<evidence type="ECO:0000256" key="18">
    <source>
        <dbReference type="SAM" id="Phobius"/>
    </source>
</evidence>
<evidence type="ECO:0000256" key="5">
    <source>
        <dbReference type="ARBA" id="ARBA00022618"/>
    </source>
</evidence>
<dbReference type="Pfam" id="PF09397">
    <property type="entry name" value="FtsK_gamma"/>
    <property type="match status" value="1"/>
</dbReference>
<dbReference type="InterPro" id="IPR003593">
    <property type="entry name" value="AAA+_ATPase"/>
</dbReference>
<evidence type="ECO:0000256" key="14">
    <source>
        <dbReference type="ARBA" id="ARBA00024784"/>
    </source>
</evidence>
<protein>
    <recommendedName>
        <fullName evidence="3">DNA translocase FtsK</fullName>
    </recommendedName>
</protein>
<evidence type="ECO:0000256" key="4">
    <source>
        <dbReference type="ARBA" id="ARBA00022475"/>
    </source>
</evidence>
<keyword evidence="6 18" id="KW-0812">Transmembrane</keyword>
<feature type="transmembrane region" description="Helical" evidence="18">
    <location>
        <begin position="28"/>
        <end position="49"/>
    </location>
</feature>
<comment type="subcellular location">
    <subcellularLocation>
        <location evidence="1">Cell membrane</location>
        <topology evidence="1">Multi-pass membrane protein</topology>
    </subcellularLocation>
</comment>
<keyword evidence="10 18" id="KW-1133">Transmembrane helix</keyword>
<evidence type="ECO:0000256" key="1">
    <source>
        <dbReference type="ARBA" id="ARBA00004651"/>
    </source>
</evidence>
<proteinExistence type="inferred from homology"/>
<evidence type="ECO:0000256" key="13">
    <source>
        <dbReference type="ARBA" id="ARBA00023306"/>
    </source>
</evidence>
<dbReference type="InterPro" id="IPR050206">
    <property type="entry name" value="FtsK/SpoIIIE/SftA"/>
</dbReference>
<feature type="binding site" evidence="16">
    <location>
        <begin position="617"/>
        <end position="624"/>
    </location>
    <ligand>
        <name>ATP</name>
        <dbReference type="ChEBI" id="CHEBI:30616"/>
    </ligand>
</feature>
<dbReference type="RefSeq" id="WP_108386421.1">
    <property type="nucleotide sequence ID" value="NZ_QBUD01000005.1"/>
</dbReference>
<dbReference type="InterPro" id="IPR025199">
    <property type="entry name" value="FtsK_4TM"/>
</dbReference>
<dbReference type="Pfam" id="PF17854">
    <property type="entry name" value="FtsK_alpha"/>
    <property type="match status" value="1"/>
</dbReference>
<dbReference type="SUPFAM" id="SSF46785">
    <property type="entry name" value="Winged helix' DNA-binding domain"/>
    <property type="match status" value="1"/>
</dbReference>
<dbReference type="SMART" id="SM00382">
    <property type="entry name" value="AAA"/>
    <property type="match status" value="1"/>
</dbReference>
<dbReference type="EMBL" id="QBUD01000005">
    <property type="protein sequence ID" value="PUB14831.1"/>
    <property type="molecule type" value="Genomic_DNA"/>
</dbReference>
<comment type="function">
    <text evidence="14">Essential cell division protein that coordinates cell division and chromosome segregation. The N-terminus is involved in assembly of the cell-division machinery. The C-terminus functions as a DNA motor that moves dsDNA in an ATP-dependent manner towards the dif recombination site, which is located within the replication terminus region. Translocation stops specifically at Xer-dif sites, where FtsK interacts with the Xer recombinase, allowing activation of chromosome unlinking by recombination. FtsK orienting polar sequences (KOPS) guide the direction of DNA translocation. FtsK can remove proteins from DNA as it translocates, but translocation stops specifically at XerCD-dif site, thereby preventing removal of XerC and XerD from dif.</text>
</comment>
<dbReference type="Gene3D" id="1.10.10.10">
    <property type="entry name" value="Winged helix-like DNA-binding domain superfamily/Winged helix DNA-binding domain"/>
    <property type="match status" value="1"/>
</dbReference>
<dbReference type="GO" id="GO:0003677">
    <property type="term" value="F:DNA binding"/>
    <property type="evidence" value="ECO:0007669"/>
    <property type="project" value="UniProtKB-KW"/>
</dbReference>
<accession>A0A2T6KH92</accession>
<keyword evidence="13" id="KW-0131">Cell cycle</keyword>
<dbReference type="PANTHER" id="PTHR22683">
    <property type="entry name" value="SPORULATION PROTEIN RELATED"/>
    <property type="match status" value="1"/>
</dbReference>
<dbReference type="Proteomes" id="UP000244523">
    <property type="component" value="Unassembled WGS sequence"/>
</dbReference>
<dbReference type="PROSITE" id="PS50901">
    <property type="entry name" value="FTSK"/>
    <property type="match status" value="1"/>
</dbReference>